<reference evidence="1" key="1">
    <citation type="journal article" date="2012" name="Nat. Biotechnol.">
        <title>Draft genome sequence of pigeonpea (Cajanus cajan), an orphan legume crop of resource-poor farmers.</title>
        <authorList>
            <person name="Varshney R.K."/>
            <person name="Chen W."/>
            <person name="Li Y."/>
            <person name="Bharti A.K."/>
            <person name="Saxena R.K."/>
            <person name="Schlueter J.A."/>
            <person name="Donoghue M.T."/>
            <person name="Azam S."/>
            <person name="Fan G."/>
            <person name="Whaley A.M."/>
            <person name="Farmer A.D."/>
            <person name="Sheridan J."/>
            <person name="Iwata A."/>
            <person name="Tuteja R."/>
            <person name="Penmetsa R.V."/>
            <person name="Wu W."/>
            <person name="Upadhyaya H.D."/>
            <person name="Yang S.P."/>
            <person name="Shah T."/>
            <person name="Saxena K.B."/>
            <person name="Michael T."/>
            <person name="McCombie W.R."/>
            <person name="Yang B."/>
            <person name="Zhang G."/>
            <person name="Yang H."/>
            <person name="Wang J."/>
            <person name="Spillane C."/>
            <person name="Cook D.R."/>
            <person name="May G.D."/>
            <person name="Xu X."/>
            <person name="Jackson S.A."/>
        </authorList>
    </citation>
    <scope>NUCLEOTIDE SEQUENCE [LARGE SCALE GENOMIC DNA]</scope>
</reference>
<gene>
    <name evidence="1" type="ORF">KK1_050144</name>
</gene>
<evidence type="ECO:0000313" key="2">
    <source>
        <dbReference type="Proteomes" id="UP000075243"/>
    </source>
</evidence>
<keyword evidence="2" id="KW-1185">Reference proteome</keyword>
<organism evidence="1 2">
    <name type="scientific">Cajanus cajan</name>
    <name type="common">Pigeon pea</name>
    <name type="synonym">Cajanus indicus</name>
    <dbReference type="NCBI Taxonomy" id="3821"/>
    <lineage>
        <taxon>Eukaryota</taxon>
        <taxon>Viridiplantae</taxon>
        <taxon>Streptophyta</taxon>
        <taxon>Embryophyta</taxon>
        <taxon>Tracheophyta</taxon>
        <taxon>Spermatophyta</taxon>
        <taxon>Magnoliopsida</taxon>
        <taxon>eudicotyledons</taxon>
        <taxon>Gunneridae</taxon>
        <taxon>Pentapetalae</taxon>
        <taxon>rosids</taxon>
        <taxon>fabids</taxon>
        <taxon>Fabales</taxon>
        <taxon>Fabaceae</taxon>
        <taxon>Papilionoideae</taxon>
        <taxon>50 kb inversion clade</taxon>
        <taxon>NPAAA clade</taxon>
        <taxon>indigoferoid/millettioid clade</taxon>
        <taxon>Phaseoleae</taxon>
        <taxon>Cajanus</taxon>
    </lineage>
</organism>
<accession>A0A151UHS8</accession>
<dbReference type="Proteomes" id="UP000075243">
    <property type="component" value="Unassembled WGS sequence"/>
</dbReference>
<evidence type="ECO:0008006" key="3">
    <source>
        <dbReference type="Google" id="ProtNLM"/>
    </source>
</evidence>
<proteinExistence type="predicted"/>
<dbReference type="AlphaFoldDB" id="A0A151UHS8"/>
<protein>
    <recommendedName>
        <fullName evidence="3">Retrovirus-related Pol polyprotein from transposon TNT 1-94</fullName>
    </recommendedName>
</protein>
<name>A0A151UHS8_CAJCA</name>
<comment type="caution">
    <text evidence="1">The sequence shown here is derived from an EMBL/GenBank/DDBJ whole genome shotgun (WGS) entry which is preliminary data.</text>
</comment>
<dbReference type="Gramene" id="C.cajan_46208.t">
    <property type="protein sequence ID" value="C.cajan_46208.t.cds1"/>
    <property type="gene ID" value="C.cajan_46208"/>
</dbReference>
<evidence type="ECO:0000313" key="1">
    <source>
        <dbReference type="EMBL" id="KYP78808.1"/>
    </source>
</evidence>
<dbReference type="EMBL" id="AGCT01061257">
    <property type="protein sequence ID" value="KYP78808.1"/>
    <property type="molecule type" value="Genomic_DNA"/>
</dbReference>
<sequence>MQIEDYLYQKMYQPLTGKSLYGMKQTNWELLDQQALGVIQLTLAKNVAFNILNEKTTIDLMKTLSNMYEKPSADLMKPSALTPTRQELY</sequence>